<accession>A0A1F5MHL6</accession>
<keyword evidence="1" id="KW-1133">Transmembrane helix</keyword>
<organism evidence="2 3">
    <name type="scientific">Candidatus Daviesbacteria bacterium RIFCSPLOWO2_02_FULL_36_7</name>
    <dbReference type="NCBI Taxonomy" id="1797792"/>
    <lineage>
        <taxon>Bacteria</taxon>
        <taxon>Candidatus Daviesiibacteriota</taxon>
    </lineage>
</organism>
<proteinExistence type="predicted"/>
<dbReference type="Gene3D" id="3.20.20.510">
    <property type="entry name" value="Uncharacterised protein PF12979, DUF3863"/>
    <property type="match status" value="1"/>
</dbReference>
<dbReference type="AlphaFoldDB" id="A0A1F5MHL6"/>
<feature type="transmembrane region" description="Helical" evidence="1">
    <location>
        <begin position="503"/>
        <end position="521"/>
    </location>
</feature>
<sequence length="679" mass="78038">MKNLYFCFLIILYVLFPNSILANQQNNVIYNQFITVVNPVRISLYSTNPSASLIAQYSEVKKRNLAATWLLTYDVISDSKVVSVTREMDKSQELGLFFEITPKIASAAGVIYNKTDSWHRANSVFLSGYSQKDRRELIDTIFGKFKDIYGYYPVSVGAWWIDSYSLEYMKNKYKITANLTCADQFATDGYEIWGQYWSTPFYPSKMHAGIPARTLDSKLDVVTIQWAARDPLNGYGGGSASGFSTQDYQEINYFQKLINLYANAKSNKFGQITVGLEGDFSPQTYVSPSFFASQLDMVNAESQSGSIKVITMKDFSDWYRKTFPKLSPAQIIEADDLLGKKIKSIWYQSPNFRINITYDYDTNETKIRDFRTYHNNFQEPYYVSPNRDLNLSINIPSQIDSASNPDEEWLVFSDLLEDVKNGDEMVTLNYNKHKIQLTKERIEVIGDIKNIPNSLNKSPLINVGKTANKINLIPKASFNFSEQGLIFRSLTQEATHFLRQRKVILFEIIIAIFFGSLVLIVSKRRILMFYKGIIIGSIALLIIGTSYKWYLSNSQFYFVNQSELDVLNRLKLMPGKRIVVFDRTCLQCSWHTVNIPAIFANKRDYVREVTGKDIVYNASIFNAKTRPEAKRELDKLNADYIYLVRFEDYVELAPFSPGDLNIEEIYSNANAQIWKVKKS</sequence>
<name>A0A1F5MHL6_9BACT</name>
<gene>
    <name evidence="2" type="ORF">A3I48_00075</name>
</gene>
<reference evidence="2 3" key="1">
    <citation type="journal article" date="2016" name="Nat. Commun.">
        <title>Thousands of microbial genomes shed light on interconnected biogeochemical processes in an aquifer system.</title>
        <authorList>
            <person name="Anantharaman K."/>
            <person name="Brown C.T."/>
            <person name="Hug L.A."/>
            <person name="Sharon I."/>
            <person name="Castelle C.J."/>
            <person name="Probst A.J."/>
            <person name="Thomas B.C."/>
            <person name="Singh A."/>
            <person name="Wilkins M.J."/>
            <person name="Karaoz U."/>
            <person name="Brodie E.L."/>
            <person name="Williams K.H."/>
            <person name="Hubbard S.S."/>
            <person name="Banfield J.F."/>
        </authorList>
    </citation>
    <scope>NUCLEOTIDE SEQUENCE [LARGE SCALE GENOMIC DNA]</scope>
</reference>
<comment type="caution">
    <text evidence="2">The sequence shown here is derived from an EMBL/GenBank/DDBJ whole genome shotgun (WGS) entry which is preliminary data.</text>
</comment>
<dbReference type="Proteomes" id="UP000178859">
    <property type="component" value="Unassembled WGS sequence"/>
</dbReference>
<keyword evidence="1" id="KW-0812">Transmembrane</keyword>
<keyword evidence="1" id="KW-0472">Membrane</keyword>
<feature type="transmembrane region" description="Helical" evidence="1">
    <location>
        <begin position="528"/>
        <end position="550"/>
    </location>
</feature>
<evidence type="ECO:0000313" key="3">
    <source>
        <dbReference type="Proteomes" id="UP000178859"/>
    </source>
</evidence>
<dbReference type="EMBL" id="MFDT01000025">
    <property type="protein sequence ID" value="OGE64877.1"/>
    <property type="molecule type" value="Genomic_DNA"/>
</dbReference>
<protein>
    <submittedName>
        <fullName evidence="2">Uncharacterized protein</fullName>
    </submittedName>
</protein>
<evidence type="ECO:0000256" key="1">
    <source>
        <dbReference type="SAM" id="Phobius"/>
    </source>
</evidence>
<evidence type="ECO:0000313" key="2">
    <source>
        <dbReference type="EMBL" id="OGE64877.1"/>
    </source>
</evidence>